<dbReference type="InterPro" id="IPR029052">
    <property type="entry name" value="Metallo-depent_PP-like"/>
</dbReference>
<dbReference type="PANTHER" id="PTHR37844">
    <property type="entry name" value="SER/THR PROTEIN PHOSPHATASE SUPERFAMILY (AFU_ORTHOLOGUE AFUA_1G14840)"/>
    <property type="match status" value="1"/>
</dbReference>
<dbReference type="AlphaFoldDB" id="A0A6J3MC62"/>
<dbReference type="GeneID" id="54366030"/>
<keyword evidence="2" id="KW-1185">Reference proteome</keyword>
<evidence type="ECO:0000313" key="2">
    <source>
        <dbReference type="Proteomes" id="UP000504637"/>
    </source>
</evidence>
<dbReference type="InterPro" id="IPR004843">
    <property type="entry name" value="Calcineurin-like_PHP"/>
</dbReference>
<dbReference type="SUPFAM" id="SSF56300">
    <property type="entry name" value="Metallo-dependent phosphatases"/>
    <property type="match status" value="1"/>
</dbReference>
<organism evidence="3">
    <name type="scientific">Dissoconium aciculare CBS 342.82</name>
    <dbReference type="NCBI Taxonomy" id="1314786"/>
    <lineage>
        <taxon>Eukaryota</taxon>
        <taxon>Fungi</taxon>
        <taxon>Dikarya</taxon>
        <taxon>Ascomycota</taxon>
        <taxon>Pezizomycotina</taxon>
        <taxon>Dothideomycetes</taxon>
        <taxon>Dothideomycetidae</taxon>
        <taxon>Mycosphaerellales</taxon>
        <taxon>Dissoconiaceae</taxon>
        <taxon>Dissoconium</taxon>
    </lineage>
</organism>
<feature type="domain" description="Calcineurin-like phosphoesterase" evidence="1">
    <location>
        <begin position="5"/>
        <end position="221"/>
    </location>
</feature>
<evidence type="ECO:0000313" key="3">
    <source>
        <dbReference type="RefSeq" id="XP_033462509.1"/>
    </source>
</evidence>
<dbReference type="GO" id="GO:0016787">
    <property type="term" value="F:hydrolase activity"/>
    <property type="evidence" value="ECO:0007669"/>
    <property type="project" value="InterPro"/>
</dbReference>
<sequence length="265" mass="29769">MAFQIVSDLHLESPKAYDVFEIVPKAPYLALLGDIGNIVPHKEEVLAFLTTQLKQFRVVLFVPGNHEAYGSTWAATYEIMRSFEKSVHSDDSLGEFILLDRGSFQVPGEKVIVLGCSLFSSVPQKDEMAVSFGVNDFFQIHDWEVAAHNEAHRKDLAWLNDRGSDFQILIFTHWSPTADARSSDPRHGNSAIKSGFSTDLSSELCFTDRNVRVWAFGHTHYNCDFVLECEEANTGPIRLIANQRGYYFAQADGFDVDKVVVVSKV</sequence>
<dbReference type="Gene3D" id="3.60.21.10">
    <property type="match status" value="1"/>
</dbReference>
<reference evidence="3" key="1">
    <citation type="submission" date="2020-01" db="EMBL/GenBank/DDBJ databases">
        <authorList>
            <consortium name="DOE Joint Genome Institute"/>
            <person name="Haridas S."/>
            <person name="Albert R."/>
            <person name="Binder M."/>
            <person name="Bloem J."/>
            <person name="Labutti K."/>
            <person name="Salamov A."/>
            <person name="Andreopoulos B."/>
            <person name="Baker S.E."/>
            <person name="Barry K."/>
            <person name="Bills G."/>
            <person name="Bluhm B.H."/>
            <person name="Cannon C."/>
            <person name="Castanera R."/>
            <person name="Culley D.E."/>
            <person name="Daum C."/>
            <person name="Ezra D."/>
            <person name="Gonzalez J.B."/>
            <person name="Henrissat B."/>
            <person name="Kuo A."/>
            <person name="Liang C."/>
            <person name="Lipzen A."/>
            <person name="Lutzoni F."/>
            <person name="Magnuson J."/>
            <person name="Mondo S."/>
            <person name="Nolan M."/>
            <person name="Ohm R."/>
            <person name="Pangilinan J."/>
            <person name="Park H.-J."/>
            <person name="Ramirez L."/>
            <person name="Alfaro M."/>
            <person name="Sun H."/>
            <person name="Tritt A."/>
            <person name="Yoshinaga Y."/>
            <person name="Zwiers L.-H."/>
            <person name="Turgeon B.G."/>
            <person name="Goodwin S.B."/>
            <person name="Spatafora J.W."/>
            <person name="Crous P.W."/>
            <person name="Grigoriev I.V."/>
        </authorList>
    </citation>
    <scope>NUCLEOTIDE SEQUENCE</scope>
    <source>
        <strain evidence="3">CBS 342.82</strain>
    </source>
</reference>
<accession>A0A6J3MC62</accession>
<gene>
    <name evidence="3" type="ORF">K489DRAFT_421800</name>
</gene>
<proteinExistence type="predicted"/>
<dbReference type="Pfam" id="PF00149">
    <property type="entry name" value="Metallophos"/>
    <property type="match status" value="1"/>
</dbReference>
<reference evidence="3" key="3">
    <citation type="submission" date="2025-08" db="UniProtKB">
        <authorList>
            <consortium name="RefSeq"/>
        </authorList>
    </citation>
    <scope>IDENTIFICATION</scope>
    <source>
        <strain evidence="3">CBS 342.82</strain>
    </source>
</reference>
<dbReference type="Proteomes" id="UP000504637">
    <property type="component" value="Unplaced"/>
</dbReference>
<dbReference type="PANTHER" id="PTHR37844:SF2">
    <property type="entry name" value="SER_THR PROTEIN PHOSPHATASE SUPERFAMILY (AFU_ORTHOLOGUE AFUA_1G14840)"/>
    <property type="match status" value="1"/>
</dbReference>
<dbReference type="OrthoDB" id="550558at2759"/>
<dbReference type="RefSeq" id="XP_033462509.1">
    <property type="nucleotide sequence ID" value="XM_033608230.1"/>
</dbReference>
<protein>
    <submittedName>
        <fullName evidence="3">Calcineurin-like phosphoesterase</fullName>
    </submittedName>
</protein>
<reference evidence="3" key="2">
    <citation type="submission" date="2020-04" db="EMBL/GenBank/DDBJ databases">
        <authorList>
            <consortium name="NCBI Genome Project"/>
        </authorList>
    </citation>
    <scope>NUCLEOTIDE SEQUENCE</scope>
    <source>
        <strain evidence="3">CBS 342.82</strain>
    </source>
</reference>
<name>A0A6J3MC62_9PEZI</name>
<evidence type="ECO:0000259" key="1">
    <source>
        <dbReference type="Pfam" id="PF00149"/>
    </source>
</evidence>